<evidence type="ECO:0000313" key="2">
    <source>
        <dbReference type="EMBL" id="SDO02118.1"/>
    </source>
</evidence>
<evidence type="ECO:0000313" key="3">
    <source>
        <dbReference type="Proteomes" id="UP000183200"/>
    </source>
</evidence>
<keyword evidence="3" id="KW-1185">Reference proteome</keyword>
<dbReference type="EMBL" id="FNGY01000011">
    <property type="protein sequence ID" value="SDO02118.1"/>
    <property type="molecule type" value="Genomic_DNA"/>
</dbReference>
<dbReference type="RefSeq" id="WP_074611820.1">
    <property type="nucleotide sequence ID" value="NZ_FNGY01000011.1"/>
</dbReference>
<name>A0A1H0G5F0_9SPHI</name>
<dbReference type="InterPro" id="IPR055407">
    <property type="entry name" value="TraM_C"/>
</dbReference>
<dbReference type="AlphaFoldDB" id="A0A1H0G5F0"/>
<reference evidence="3" key="1">
    <citation type="submission" date="2016-10" db="EMBL/GenBank/DDBJ databases">
        <authorList>
            <person name="Varghese N."/>
            <person name="Submissions S."/>
        </authorList>
    </citation>
    <scope>NUCLEOTIDE SEQUENCE [LARGE SCALE GENOMIC DNA]</scope>
    <source>
        <strain evidence="3">DSM 19110</strain>
    </source>
</reference>
<dbReference type="OrthoDB" id="1453786at2"/>
<organism evidence="2 3">
    <name type="scientific">Pedobacter steynii</name>
    <dbReference type="NCBI Taxonomy" id="430522"/>
    <lineage>
        <taxon>Bacteria</taxon>
        <taxon>Pseudomonadati</taxon>
        <taxon>Bacteroidota</taxon>
        <taxon>Sphingobacteriia</taxon>
        <taxon>Sphingobacteriales</taxon>
        <taxon>Sphingobacteriaceae</taxon>
        <taxon>Pedobacter</taxon>
    </lineage>
</organism>
<sequence>MKKQRVDKRRILLFLPLLVFLFSAVAFYAMGWGKAEKTAVDVPAKGINTNLPDAQFKTEQPTDKMDIYKLTESDSAASNGIEAVAGRLGFTPSEDPQTKQINERLAAINREINNPVAPSKSYEEIIKRTASGSADAPLSKDVARLESLMKNMQSSGGDDPEMAQLNSLMDKIMAVQNPELVRQQSQKAVPVDTDSLFKTIPAVIATNQKAVQGSVVELRLLDSIRLNGQLIPKGHAVFGLAEFSNQRLNLQIKNIRLGTSVIPVSLTVFDKRDAMQGINAPEVLLTDAINEGSSDAIGRIGLMGIDQSLTTQIAGAGIDAAKSLFTKRIKRVKQKLKAGYPLLLRDNSKKLK</sequence>
<proteinExistence type="predicted"/>
<gene>
    <name evidence="2" type="ORF">SAMN05421820_11148</name>
</gene>
<feature type="domain" description="Conjugative transposon TraM C-terminal" evidence="1">
    <location>
        <begin position="200"/>
        <end position="345"/>
    </location>
</feature>
<accession>A0A1H0G5F0</accession>
<dbReference type="Proteomes" id="UP000183200">
    <property type="component" value="Unassembled WGS sequence"/>
</dbReference>
<protein>
    <submittedName>
        <fullName evidence="2">Bacteroides conjugative transposon TraM protein</fullName>
    </submittedName>
</protein>
<dbReference type="Pfam" id="PF12508">
    <property type="entry name" value="Transposon_TraM"/>
    <property type="match status" value="1"/>
</dbReference>
<evidence type="ECO:0000259" key="1">
    <source>
        <dbReference type="Pfam" id="PF12508"/>
    </source>
</evidence>